<proteinExistence type="inferred from homology"/>
<keyword evidence="2" id="KW-0732">Signal</keyword>
<dbReference type="GO" id="GO:0006508">
    <property type="term" value="P:proteolysis"/>
    <property type="evidence" value="ECO:0007669"/>
    <property type="project" value="InterPro"/>
</dbReference>
<dbReference type="Proteomes" id="UP000320239">
    <property type="component" value="Unassembled WGS sequence"/>
</dbReference>
<reference evidence="3 4" key="1">
    <citation type="submission" date="2019-06" db="EMBL/GenBank/DDBJ databases">
        <title>Sequencing the genomes of 1000 actinobacteria strains.</title>
        <authorList>
            <person name="Klenk H.-P."/>
        </authorList>
    </citation>
    <scope>NUCLEOTIDE SEQUENCE [LARGE SCALE GENOMIC DNA]</scope>
    <source>
        <strain evidence="3 4">DSM 43866</strain>
    </source>
</reference>
<comment type="similarity">
    <text evidence="1">Belongs to the peptidase S8 family.</text>
</comment>
<evidence type="ECO:0000256" key="2">
    <source>
        <dbReference type="SAM" id="SignalP"/>
    </source>
</evidence>
<accession>A0A561WIL5</accession>
<evidence type="ECO:0000256" key="1">
    <source>
        <dbReference type="PROSITE-ProRule" id="PRU01240"/>
    </source>
</evidence>
<sequence>MLTARATAVLLAAALLTVAAPVRQPAAYAAGCATAGPVASTTAWPRSMLAIDAVAAFTRGGGVTVAVLATGVRADHRQFGGRVLPGGDVTGGAGAANTDCAGLGTGVAG</sequence>
<organism evidence="3 4">
    <name type="scientific">Actinoplanes teichomyceticus</name>
    <dbReference type="NCBI Taxonomy" id="1867"/>
    <lineage>
        <taxon>Bacteria</taxon>
        <taxon>Bacillati</taxon>
        <taxon>Actinomycetota</taxon>
        <taxon>Actinomycetes</taxon>
        <taxon>Micromonosporales</taxon>
        <taxon>Micromonosporaceae</taxon>
        <taxon>Actinoplanes</taxon>
    </lineage>
</organism>
<keyword evidence="4" id="KW-1185">Reference proteome</keyword>
<evidence type="ECO:0008006" key="5">
    <source>
        <dbReference type="Google" id="ProtNLM"/>
    </source>
</evidence>
<comment type="caution">
    <text evidence="3">The sequence shown here is derived from an EMBL/GenBank/DDBJ whole genome shotgun (WGS) entry which is preliminary data.</text>
</comment>
<dbReference type="Gene3D" id="3.40.50.200">
    <property type="entry name" value="Peptidase S8/S53 domain"/>
    <property type="match status" value="1"/>
</dbReference>
<dbReference type="PROSITE" id="PS51892">
    <property type="entry name" value="SUBTILASE"/>
    <property type="match status" value="1"/>
</dbReference>
<comment type="caution">
    <text evidence="1">Lacks conserved residue(s) required for the propagation of feature annotation.</text>
</comment>
<dbReference type="SUPFAM" id="SSF52743">
    <property type="entry name" value="Subtilisin-like"/>
    <property type="match status" value="1"/>
</dbReference>
<protein>
    <recommendedName>
        <fullName evidence="5">Subtilase family protein</fullName>
    </recommendedName>
</protein>
<dbReference type="AlphaFoldDB" id="A0A561WIL5"/>
<dbReference type="RefSeq" id="WP_122976944.1">
    <property type="nucleotide sequence ID" value="NZ_BOMX01000039.1"/>
</dbReference>
<dbReference type="GO" id="GO:0004252">
    <property type="term" value="F:serine-type endopeptidase activity"/>
    <property type="evidence" value="ECO:0007669"/>
    <property type="project" value="InterPro"/>
</dbReference>
<name>A0A561WIL5_ACTTI</name>
<dbReference type="InterPro" id="IPR036852">
    <property type="entry name" value="Peptidase_S8/S53_dom_sf"/>
</dbReference>
<dbReference type="EMBL" id="VIWY01000002">
    <property type="protein sequence ID" value="TWG23712.1"/>
    <property type="molecule type" value="Genomic_DNA"/>
</dbReference>
<feature type="chain" id="PRO_5039393813" description="Subtilase family protein" evidence="2">
    <location>
        <begin position="20"/>
        <end position="109"/>
    </location>
</feature>
<evidence type="ECO:0000313" key="4">
    <source>
        <dbReference type="Proteomes" id="UP000320239"/>
    </source>
</evidence>
<gene>
    <name evidence="3" type="ORF">FHX34_102263</name>
</gene>
<feature type="signal peptide" evidence="2">
    <location>
        <begin position="1"/>
        <end position="19"/>
    </location>
</feature>
<evidence type="ECO:0000313" key="3">
    <source>
        <dbReference type="EMBL" id="TWG23712.1"/>
    </source>
</evidence>